<evidence type="ECO:0000256" key="4">
    <source>
        <dbReference type="ARBA" id="ARBA00022723"/>
    </source>
</evidence>
<dbReference type="GO" id="GO:0005507">
    <property type="term" value="F:copper ion binding"/>
    <property type="evidence" value="ECO:0007669"/>
    <property type="project" value="TreeGrafter"/>
</dbReference>
<comment type="similarity">
    <text evidence="2">Belongs to the purine nucleoside phosphorylase YfiH/LACC1 family.</text>
</comment>
<comment type="catalytic activity">
    <reaction evidence="9">
        <text>S-methyl-5'-thioadenosine + phosphate = 5-(methylsulfanyl)-alpha-D-ribose 1-phosphate + adenine</text>
        <dbReference type="Rhea" id="RHEA:11852"/>
        <dbReference type="ChEBI" id="CHEBI:16708"/>
        <dbReference type="ChEBI" id="CHEBI:17509"/>
        <dbReference type="ChEBI" id="CHEBI:43474"/>
        <dbReference type="ChEBI" id="CHEBI:58533"/>
        <dbReference type="EC" id="2.4.2.28"/>
    </reaction>
    <physiologicalReaction direction="left-to-right" evidence="9">
        <dbReference type="Rhea" id="RHEA:11853"/>
    </physiologicalReaction>
</comment>
<keyword evidence="5" id="KW-0378">Hydrolase</keyword>
<evidence type="ECO:0000313" key="10">
    <source>
        <dbReference type="EMBL" id="HJD53629.1"/>
    </source>
</evidence>
<dbReference type="InterPro" id="IPR003730">
    <property type="entry name" value="Cu_polyphenol_OxRdtase"/>
</dbReference>
<dbReference type="PANTHER" id="PTHR30616">
    <property type="entry name" value="UNCHARACTERIZED PROTEIN YFIH"/>
    <property type="match status" value="1"/>
</dbReference>
<sequence>MTTPPRTTTDAGPMLVECDWLTSCHKVCAFYTRRAGGVSTGAYASMNCTDYCGDDISCVEENRRRLVSALPYRIDAFVMPRQVHGSVVYDLRAGDCTCPGSAKVISPYGVDGIVTRLRNVCLGISTADCVPLLLSSDAGVVAAVHAGWRGTVAKIAACAVRLMTDGYRCEPAGIRAFIGPSISAEAFEVGDEVFQAFDRAGFDMGEIASRDENRSKWHIDLWQANMQLLESCGIPHDNIGLAGICSRSHSDEYFSARALGTESGRMLTGIMLI</sequence>
<dbReference type="Pfam" id="PF02578">
    <property type="entry name" value="Cu-oxidase_4"/>
    <property type="match status" value="1"/>
</dbReference>
<protein>
    <submittedName>
        <fullName evidence="10">Polyphenol oxidase family protein</fullName>
    </submittedName>
</protein>
<evidence type="ECO:0000256" key="3">
    <source>
        <dbReference type="ARBA" id="ARBA00022679"/>
    </source>
</evidence>
<reference evidence="10" key="1">
    <citation type="journal article" date="2021" name="PeerJ">
        <title>Extensive microbial diversity within the chicken gut microbiome revealed by metagenomics and culture.</title>
        <authorList>
            <person name="Gilroy R."/>
            <person name="Ravi A."/>
            <person name="Getino M."/>
            <person name="Pursley I."/>
            <person name="Horton D.L."/>
            <person name="Alikhan N.F."/>
            <person name="Baker D."/>
            <person name="Gharbi K."/>
            <person name="Hall N."/>
            <person name="Watson M."/>
            <person name="Adriaenssens E.M."/>
            <person name="Foster-Nyarko E."/>
            <person name="Jarju S."/>
            <person name="Secka A."/>
            <person name="Antonio M."/>
            <person name="Oren A."/>
            <person name="Chaudhuri R.R."/>
            <person name="La Ragione R."/>
            <person name="Hildebrand F."/>
            <person name="Pallen M.J."/>
        </authorList>
    </citation>
    <scope>NUCLEOTIDE SEQUENCE</scope>
    <source>
        <strain evidence="10">MalCec1-1739</strain>
    </source>
</reference>
<dbReference type="InterPro" id="IPR038371">
    <property type="entry name" value="Cu_polyphenol_OxRdtase_sf"/>
</dbReference>
<evidence type="ECO:0000313" key="11">
    <source>
        <dbReference type="Proteomes" id="UP000787625"/>
    </source>
</evidence>
<keyword evidence="3" id="KW-0808">Transferase</keyword>
<dbReference type="Proteomes" id="UP000787625">
    <property type="component" value="Unassembled WGS sequence"/>
</dbReference>
<name>A0A9D2UJL6_9BACT</name>
<comment type="catalytic activity">
    <reaction evidence="1">
        <text>inosine + phosphate = alpha-D-ribose 1-phosphate + hypoxanthine</text>
        <dbReference type="Rhea" id="RHEA:27646"/>
        <dbReference type="ChEBI" id="CHEBI:17368"/>
        <dbReference type="ChEBI" id="CHEBI:17596"/>
        <dbReference type="ChEBI" id="CHEBI:43474"/>
        <dbReference type="ChEBI" id="CHEBI:57720"/>
        <dbReference type="EC" id="2.4.2.1"/>
    </reaction>
    <physiologicalReaction direction="left-to-right" evidence="1">
        <dbReference type="Rhea" id="RHEA:27647"/>
    </physiologicalReaction>
</comment>
<reference evidence="10" key="2">
    <citation type="submission" date="2021-04" db="EMBL/GenBank/DDBJ databases">
        <authorList>
            <person name="Gilroy R."/>
        </authorList>
    </citation>
    <scope>NUCLEOTIDE SEQUENCE</scope>
    <source>
        <strain evidence="10">MalCec1-1739</strain>
    </source>
</reference>
<comment type="caution">
    <text evidence="10">The sequence shown here is derived from an EMBL/GenBank/DDBJ whole genome shotgun (WGS) entry which is preliminary data.</text>
</comment>
<dbReference type="SUPFAM" id="SSF64438">
    <property type="entry name" value="CNF1/YfiH-like putative cysteine hydrolases"/>
    <property type="match status" value="1"/>
</dbReference>
<evidence type="ECO:0000256" key="7">
    <source>
        <dbReference type="ARBA" id="ARBA00047989"/>
    </source>
</evidence>
<proteinExistence type="inferred from homology"/>
<evidence type="ECO:0000256" key="2">
    <source>
        <dbReference type="ARBA" id="ARBA00007353"/>
    </source>
</evidence>
<comment type="catalytic activity">
    <reaction evidence="8">
        <text>adenosine + phosphate = alpha-D-ribose 1-phosphate + adenine</text>
        <dbReference type="Rhea" id="RHEA:27642"/>
        <dbReference type="ChEBI" id="CHEBI:16335"/>
        <dbReference type="ChEBI" id="CHEBI:16708"/>
        <dbReference type="ChEBI" id="CHEBI:43474"/>
        <dbReference type="ChEBI" id="CHEBI:57720"/>
        <dbReference type="EC" id="2.4.2.1"/>
    </reaction>
    <physiologicalReaction direction="left-to-right" evidence="8">
        <dbReference type="Rhea" id="RHEA:27643"/>
    </physiologicalReaction>
</comment>
<evidence type="ECO:0000256" key="6">
    <source>
        <dbReference type="ARBA" id="ARBA00022833"/>
    </source>
</evidence>
<gene>
    <name evidence="10" type="ORF">IAA93_07905</name>
</gene>
<dbReference type="EMBL" id="DWUP01000186">
    <property type="protein sequence ID" value="HJD53629.1"/>
    <property type="molecule type" value="Genomic_DNA"/>
</dbReference>
<evidence type="ECO:0000256" key="8">
    <source>
        <dbReference type="ARBA" id="ARBA00048968"/>
    </source>
</evidence>
<organism evidence="10 11">
    <name type="scientific">Candidatus Avibacteroides avistercoris</name>
    <dbReference type="NCBI Taxonomy" id="2840690"/>
    <lineage>
        <taxon>Bacteria</taxon>
        <taxon>Pseudomonadati</taxon>
        <taxon>Bacteroidota</taxon>
        <taxon>Bacteroidia</taxon>
        <taxon>Bacteroidales</taxon>
        <taxon>Bacteroidaceae</taxon>
        <taxon>Bacteroidaceae incertae sedis</taxon>
        <taxon>Candidatus Avibacteroides</taxon>
    </lineage>
</organism>
<dbReference type="AlphaFoldDB" id="A0A9D2UJL6"/>
<keyword evidence="4" id="KW-0479">Metal-binding</keyword>
<keyword evidence="6" id="KW-0862">Zinc</keyword>
<comment type="catalytic activity">
    <reaction evidence="7">
        <text>adenosine + H2O + H(+) = inosine + NH4(+)</text>
        <dbReference type="Rhea" id="RHEA:24408"/>
        <dbReference type="ChEBI" id="CHEBI:15377"/>
        <dbReference type="ChEBI" id="CHEBI:15378"/>
        <dbReference type="ChEBI" id="CHEBI:16335"/>
        <dbReference type="ChEBI" id="CHEBI:17596"/>
        <dbReference type="ChEBI" id="CHEBI:28938"/>
        <dbReference type="EC" id="3.5.4.4"/>
    </reaction>
    <physiologicalReaction direction="left-to-right" evidence="7">
        <dbReference type="Rhea" id="RHEA:24409"/>
    </physiologicalReaction>
</comment>
<evidence type="ECO:0000256" key="9">
    <source>
        <dbReference type="ARBA" id="ARBA00049893"/>
    </source>
</evidence>
<dbReference type="CDD" id="cd16833">
    <property type="entry name" value="YfiH"/>
    <property type="match status" value="1"/>
</dbReference>
<dbReference type="Gene3D" id="3.60.140.10">
    <property type="entry name" value="CNF1/YfiH-like putative cysteine hydrolases"/>
    <property type="match status" value="1"/>
</dbReference>
<dbReference type="GO" id="GO:0016787">
    <property type="term" value="F:hydrolase activity"/>
    <property type="evidence" value="ECO:0007669"/>
    <property type="project" value="UniProtKB-KW"/>
</dbReference>
<dbReference type="PANTHER" id="PTHR30616:SF2">
    <property type="entry name" value="PURINE NUCLEOSIDE PHOSPHORYLASE LACC1"/>
    <property type="match status" value="1"/>
</dbReference>
<evidence type="ECO:0000256" key="1">
    <source>
        <dbReference type="ARBA" id="ARBA00000553"/>
    </source>
</evidence>
<dbReference type="GO" id="GO:0017061">
    <property type="term" value="F:S-methyl-5-thioadenosine phosphorylase activity"/>
    <property type="evidence" value="ECO:0007669"/>
    <property type="project" value="UniProtKB-EC"/>
</dbReference>
<accession>A0A9D2UJL6</accession>
<evidence type="ECO:0000256" key="5">
    <source>
        <dbReference type="ARBA" id="ARBA00022801"/>
    </source>
</evidence>
<dbReference type="InterPro" id="IPR011324">
    <property type="entry name" value="Cytotoxic_necrot_fac-like_cat"/>
</dbReference>